<name>A0AAW1R8Y7_9CHLO</name>
<evidence type="ECO:0000313" key="2">
    <source>
        <dbReference type="EMBL" id="KAK9830000.1"/>
    </source>
</evidence>
<evidence type="ECO:0000313" key="3">
    <source>
        <dbReference type="Proteomes" id="UP001489004"/>
    </source>
</evidence>
<proteinExistence type="predicted"/>
<keyword evidence="3" id="KW-1185">Reference proteome</keyword>
<organism evidence="2 3">
    <name type="scientific">[Myrmecia] bisecta</name>
    <dbReference type="NCBI Taxonomy" id="41462"/>
    <lineage>
        <taxon>Eukaryota</taxon>
        <taxon>Viridiplantae</taxon>
        <taxon>Chlorophyta</taxon>
        <taxon>core chlorophytes</taxon>
        <taxon>Trebouxiophyceae</taxon>
        <taxon>Trebouxiales</taxon>
        <taxon>Trebouxiaceae</taxon>
        <taxon>Myrmecia</taxon>
    </lineage>
</organism>
<sequence length="414" mass="45046">MRRLCPLARLLAAHTGYLANYTASFWCTGSGSGSWQSVKEYSPQAASKAAPTIKSQLRELYKRLPRTTQLALGKLLAACGLDAALAGEVAGASQPLRDFLPEAAELLKQRENQQKGPRHQLAVMRSALRLGRQVTVGFVDSLRQQGADVQVALMEKLVAALDRLQHIDLDGINIIIGHGYGVDSTGAVRLTAKGSSSDWTGQLMQVDPGECRRKQVSMQNLHHLESAVAQAVGVSMIYTSTELAAQPAYTPFLQRLAYHATTEGAVRPLEAREVPLRIETGRGSSQVPSMSGQAGFGVDDVLGFITVPITATPTQVYQHIKWQAPKAQSILQHNRADAERSEGLRHSVERALRLRRLLRGPGVPTDGFRECCRRMLQNRDALGSLLEGTSVRIAHDNSVAPDGAHIDIAWNFVL</sequence>
<dbReference type="Proteomes" id="UP001489004">
    <property type="component" value="Unassembled WGS sequence"/>
</dbReference>
<dbReference type="PANTHER" id="PTHR31596:SF1">
    <property type="entry name" value="T-CELL ACTIVATION INHIBITOR, MITOCHONDRIAL"/>
    <property type="match status" value="1"/>
</dbReference>
<evidence type="ECO:0000259" key="1">
    <source>
        <dbReference type="Pfam" id="PF14688"/>
    </source>
</evidence>
<reference evidence="2 3" key="1">
    <citation type="journal article" date="2024" name="Nat. Commun.">
        <title>Phylogenomics reveals the evolutionary origins of lichenization in chlorophyte algae.</title>
        <authorList>
            <person name="Puginier C."/>
            <person name="Libourel C."/>
            <person name="Otte J."/>
            <person name="Skaloud P."/>
            <person name="Haon M."/>
            <person name="Grisel S."/>
            <person name="Petersen M."/>
            <person name="Berrin J.G."/>
            <person name="Delaux P.M."/>
            <person name="Dal Grande F."/>
            <person name="Keller J."/>
        </authorList>
    </citation>
    <scope>NUCLEOTIDE SEQUENCE [LARGE SCALE GENOMIC DNA]</scope>
    <source>
        <strain evidence="2 3">SAG 2043</strain>
    </source>
</reference>
<accession>A0AAW1R8Y7</accession>
<comment type="caution">
    <text evidence="2">The sequence shown here is derived from an EMBL/GenBank/DDBJ whole genome shotgun (WGS) entry which is preliminary data.</text>
</comment>
<dbReference type="InterPro" id="IPR027986">
    <property type="entry name" value="TCAIM"/>
</dbReference>
<dbReference type="Pfam" id="PF14688">
    <property type="entry name" value="DUF4461"/>
    <property type="match status" value="1"/>
</dbReference>
<feature type="domain" description="DUF4461" evidence="1">
    <location>
        <begin position="96"/>
        <end position="412"/>
    </location>
</feature>
<dbReference type="GO" id="GO:0005739">
    <property type="term" value="C:mitochondrion"/>
    <property type="evidence" value="ECO:0007669"/>
    <property type="project" value="TreeGrafter"/>
</dbReference>
<dbReference type="PANTHER" id="PTHR31596">
    <property type="entry name" value="T-CELL ACTIVATION INHIBITOR, MITOCHONDRIAL"/>
    <property type="match status" value="1"/>
</dbReference>
<gene>
    <name evidence="2" type="ORF">WJX72_009135</name>
</gene>
<dbReference type="InterPro" id="IPR027989">
    <property type="entry name" value="DUF4461"/>
</dbReference>
<dbReference type="AlphaFoldDB" id="A0AAW1R8Y7"/>
<dbReference type="EMBL" id="JALJOR010000001">
    <property type="protein sequence ID" value="KAK9830000.1"/>
    <property type="molecule type" value="Genomic_DNA"/>
</dbReference>
<protein>
    <recommendedName>
        <fullName evidence="1">DUF4461 domain-containing protein</fullName>
    </recommendedName>
</protein>